<dbReference type="EMBL" id="KL197710">
    <property type="protein sequence ID" value="KDQ63384.1"/>
    <property type="molecule type" value="Genomic_DNA"/>
</dbReference>
<name>A0A067Q8R9_9AGAM</name>
<gene>
    <name evidence="8" type="ORF">JAAARDRAFT_202839</name>
</gene>
<keyword evidence="3" id="KW-0999">Mitochondrion inner membrane</keyword>
<dbReference type="AlphaFoldDB" id="A0A067Q8R9"/>
<dbReference type="InParanoid" id="A0A067Q8R9"/>
<keyword evidence="2" id="KW-0812">Transmembrane</keyword>
<evidence type="ECO:0000313" key="9">
    <source>
        <dbReference type="Proteomes" id="UP000027265"/>
    </source>
</evidence>
<keyword evidence="9" id="KW-1185">Reference proteome</keyword>
<dbReference type="HOGENOM" id="CLU_088319_1_0_1"/>
<dbReference type="PANTHER" id="PTHR21382:SF1">
    <property type="entry name" value="NADH DEHYDROGENASE [UBIQUINONE] 1 ALPHA SUBCOMPLEX SUBUNIT 11"/>
    <property type="match status" value="1"/>
</dbReference>
<dbReference type="STRING" id="933084.A0A067Q8R9"/>
<keyword evidence="6" id="KW-0472">Membrane</keyword>
<reference evidence="9" key="1">
    <citation type="journal article" date="2014" name="Proc. Natl. Acad. Sci. U.S.A.">
        <title>Extensive sampling of basidiomycete genomes demonstrates inadequacy of the white-rot/brown-rot paradigm for wood decay fungi.</title>
        <authorList>
            <person name="Riley R."/>
            <person name="Salamov A.A."/>
            <person name="Brown D.W."/>
            <person name="Nagy L.G."/>
            <person name="Floudas D."/>
            <person name="Held B.W."/>
            <person name="Levasseur A."/>
            <person name="Lombard V."/>
            <person name="Morin E."/>
            <person name="Otillar R."/>
            <person name="Lindquist E.A."/>
            <person name="Sun H."/>
            <person name="LaButti K.M."/>
            <person name="Schmutz J."/>
            <person name="Jabbour D."/>
            <person name="Luo H."/>
            <person name="Baker S.E."/>
            <person name="Pisabarro A.G."/>
            <person name="Walton J.D."/>
            <person name="Blanchette R.A."/>
            <person name="Henrissat B."/>
            <person name="Martin F."/>
            <person name="Cullen D."/>
            <person name="Hibbett D.S."/>
            <person name="Grigoriev I.V."/>
        </authorList>
    </citation>
    <scope>NUCLEOTIDE SEQUENCE [LARGE SCALE GENOMIC DNA]</scope>
    <source>
        <strain evidence="9">MUCL 33604</strain>
    </source>
</reference>
<keyword evidence="4" id="KW-1133">Transmembrane helix</keyword>
<protein>
    <submittedName>
        <fullName evidence="8">Uncharacterized protein</fullName>
    </submittedName>
</protein>
<dbReference type="Pfam" id="PF02466">
    <property type="entry name" value="Tim17"/>
    <property type="match status" value="1"/>
</dbReference>
<evidence type="ECO:0000256" key="2">
    <source>
        <dbReference type="ARBA" id="ARBA00022692"/>
    </source>
</evidence>
<evidence type="ECO:0000256" key="3">
    <source>
        <dbReference type="ARBA" id="ARBA00022792"/>
    </source>
</evidence>
<evidence type="ECO:0000256" key="1">
    <source>
        <dbReference type="ARBA" id="ARBA00004448"/>
    </source>
</evidence>
<accession>A0A067Q8R9</accession>
<dbReference type="GO" id="GO:0045271">
    <property type="term" value="C:respiratory chain complex I"/>
    <property type="evidence" value="ECO:0007669"/>
    <property type="project" value="InterPro"/>
</dbReference>
<sequence>MSASTLHTPPGGLALAGLSPYDPKPSLRYAASVGGQTALIGAFVSTIQNALGSHNRGAMGFLTRTGGTIGVFAAMGFTFAFTEAAVANQRQKDDPINGVAGGCAAGFLAGIRAKSLPVAVASCAVIGGAMGAYDYAGKALVGDRSAAQSKEERRKRFFKQPKSPAAEAEEPSEGEDSE</sequence>
<evidence type="ECO:0000313" key="8">
    <source>
        <dbReference type="EMBL" id="KDQ63384.1"/>
    </source>
</evidence>
<evidence type="ECO:0000256" key="5">
    <source>
        <dbReference type="ARBA" id="ARBA00023128"/>
    </source>
</evidence>
<proteinExistence type="predicted"/>
<evidence type="ECO:0000256" key="6">
    <source>
        <dbReference type="ARBA" id="ARBA00023136"/>
    </source>
</evidence>
<dbReference type="InterPro" id="IPR039205">
    <property type="entry name" value="NDUFA11"/>
</dbReference>
<evidence type="ECO:0000256" key="7">
    <source>
        <dbReference type="SAM" id="MobiDB-lite"/>
    </source>
</evidence>
<feature type="region of interest" description="Disordered" evidence="7">
    <location>
        <begin position="144"/>
        <end position="178"/>
    </location>
</feature>
<dbReference type="Proteomes" id="UP000027265">
    <property type="component" value="Unassembled WGS sequence"/>
</dbReference>
<evidence type="ECO:0000256" key="4">
    <source>
        <dbReference type="ARBA" id="ARBA00022989"/>
    </source>
</evidence>
<keyword evidence="5" id="KW-0496">Mitochondrion</keyword>
<dbReference type="OrthoDB" id="1913277at2759"/>
<comment type="subcellular location">
    <subcellularLocation>
        <location evidence="1">Mitochondrion inner membrane</location>
        <topology evidence="1">Multi-pass membrane protein</topology>
    </subcellularLocation>
</comment>
<dbReference type="GO" id="GO:0006120">
    <property type="term" value="P:mitochondrial electron transport, NADH to ubiquinone"/>
    <property type="evidence" value="ECO:0007669"/>
    <property type="project" value="InterPro"/>
</dbReference>
<dbReference type="PANTHER" id="PTHR21382">
    <property type="entry name" value="NADH-UBIQUINONE OXIDOREDUCTASE SUBUNIT"/>
    <property type="match status" value="1"/>
</dbReference>
<organism evidence="8 9">
    <name type="scientific">Jaapia argillacea MUCL 33604</name>
    <dbReference type="NCBI Taxonomy" id="933084"/>
    <lineage>
        <taxon>Eukaryota</taxon>
        <taxon>Fungi</taxon>
        <taxon>Dikarya</taxon>
        <taxon>Basidiomycota</taxon>
        <taxon>Agaricomycotina</taxon>
        <taxon>Agaricomycetes</taxon>
        <taxon>Agaricomycetidae</taxon>
        <taxon>Jaapiales</taxon>
        <taxon>Jaapiaceae</taxon>
        <taxon>Jaapia</taxon>
    </lineage>
</organism>
<feature type="compositionally biased region" description="Acidic residues" evidence="7">
    <location>
        <begin position="167"/>
        <end position="178"/>
    </location>
</feature>
<dbReference type="GO" id="GO:0005743">
    <property type="term" value="C:mitochondrial inner membrane"/>
    <property type="evidence" value="ECO:0007669"/>
    <property type="project" value="UniProtKB-SubCell"/>
</dbReference>